<feature type="signal peptide" evidence="2">
    <location>
        <begin position="1"/>
        <end position="22"/>
    </location>
</feature>
<keyword evidence="1" id="KW-0812">Transmembrane</keyword>
<gene>
    <name evidence="3" type="ORF">QCA50_016173</name>
</gene>
<feature type="chain" id="PRO_5043900585" description="Integral membrane protein" evidence="2">
    <location>
        <begin position="23"/>
        <end position="185"/>
    </location>
</feature>
<organism evidence="3 4">
    <name type="scientific">Cerrena zonata</name>
    <dbReference type="NCBI Taxonomy" id="2478898"/>
    <lineage>
        <taxon>Eukaryota</taxon>
        <taxon>Fungi</taxon>
        <taxon>Dikarya</taxon>
        <taxon>Basidiomycota</taxon>
        <taxon>Agaricomycotina</taxon>
        <taxon>Agaricomycetes</taxon>
        <taxon>Polyporales</taxon>
        <taxon>Cerrenaceae</taxon>
        <taxon>Cerrena</taxon>
    </lineage>
</organism>
<dbReference type="EMBL" id="JASBNA010000046">
    <property type="protein sequence ID" value="KAK7680863.1"/>
    <property type="molecule type" value="Genomic_DNA"/>
</dbReference>
<keyword evidence="4" id="KW-1185">Reference proteome</keyword>
<evidence type="ECO:0008006" key="5">
    <source>
        <dbReference type="Google" id="ProtNLM"/>
    </source>
</evidence>
<evidence type="ECO:0000313" key="3">
    <source>
        <dbReference type="EMBL" id="KAK7680863.1"/>
    </source>
</evidence>
<feature type="transmembrane region" description="Helical" evidence="1">
    <location>
        <begin position="160"/>
        <end position="178"/>
    </location>
</feature>
<dbReference type="Proteomes" id="UP001385951">
    <property type="component" value="Unassembled WGS sequence"/>
</dbReference>
<keyword evidence="2" id="KW-0732">Signal</keyword>
<reference evidence="3 4" key="1">
    <citation type="submission" date="2022-09" db="EMBL/GenBank/DDBJ databases">
        <authorList>
            <person name="Palmer J.M."/>
        </authorList>
    </citation>
    <scope>NUCLEOTIDE SEQUENCE [LARGE SCALE GENOMIC DNA]</scope>
    <source>
        <strain evidence="3 4">DSM 7382</strain>
    </source>
</reference>
<name>A0AAW0FIH4_9APHY</name>
<sequence length="185" mass="20279">MLPFELWLTVFAGLNAVRFAIGKPTFHATVELMRCPSTGNSTTIDHCATICQPIQVARDTCEGTLDCTCLHAPPESVQACLQCHLESDPASISRRELDLDIPTRIARYLFVCNGILPSVPQHSSAPSISGSWSSESEQCIFGLPDIVMSDISSLSAVSRWQNPWFMLIVIAVIVLYIADARKRAT</sequence>
<proteinExistence type="predicted"/>
<evidence type="ECO:0000256" key="2">
    <source>
        <dbReference type="SAM" id="SignalP"/>
    </source>
</evidence>
<dbReference type="AlphaFoldDB" id="A0AAW0FIH4"/>
<evidence type="ECO:0000256" key="1">
    <source>
        <dbReference type="SAM" id="Phobius"/>
    </source>
</evidence>
<protein>
    <recommendedName>
        <fullName evidence="5">Integral membrane protein</fullName>
    </recommendedName>
</protein>
<comment type="caution">
    <text evidence="3">The sequence shown here is derived from an EMBL/GenBank/DDBJ whole genome shotgun (WGS) entry which is preliminary data.</text>
</comment>
<keyword evidence="1" id="KW-1133">Transmembrane helix</keyword>
<evidence type="ECO:0000313" key="4">
    <source>
        <dbReference type="Proteomes" id="UP001385951"/>
    </source>
</evidence>
<accession>A0AAW0FIH4</accession>
<keyword evidence="1" id="KW-0472">Membrane</keyword>